<dbReference type="InterPro" id="IPR018750">
    <property type="entry name" value="DUF2306_membrane"/>
</dbReference>
<keyword evidence="1" id="KW-0812">Transmembrane</keyword>
<keyword evidence="1" id="KW-0472">Membrane</keyword>
<evidence type="ECO:0000256" key="1">
    <source>
        <dbReference type="SAM" id="Phobius"/>
    </source>
</evidence>
<organism evidence="2 3">
    <name type="scientific">Actomonas aquatica</name>
    <dbReference type="NCBI Taxonomy" id="2866162"/>
    <lineage>
        <taxon>Bacteria</taxon>
        <taxon>Pseudomonadati</taxon>
        <taxon>Verrucomicrobiota</taxon>
        <taxon>Opitutia</taxon>
        <taxon>Opitutales</taxon>
        <taxon>Opitutaceae</taxon>
        <taxon>Actomonas</taxon>
    </lineage>
</organism>
<reference evidence="2 3" key="1">
    <citation type="submission" date="2021-08" db="EMBL/GenBank/DDBJ databases">
        <authorList>
            <person name="Zhang D."/>
            <person name="Zhang A."/>
            <person name="Wang L."/>
        </authorList>
    </citation>
    <scope>NUCLEOTIDE SEQUENCE [LARGE SCALE GENOMIC DNA]</scope>
    <source>
        <strain evidence="2 3">WL0086</strain>
    </source>
</reference>
<dbReference type="Pfam" id="PF10067">
    <property type="entry name" value="DUF2306"/>
    <property type="match status" value="1"/>
</dbReference>
<name>A0ABZ1CCR9_9BACT</name>
<reference evidence="2 3" key="2">
    <citation type="submission" date="2023-12" db="EMBL/GenBank/DDBJ databases">
        <title>Description of an unclassified Opitutus bacterium of Verrucomicrobiota.</title>
        <authorList>
            <person name="Zhang D.-F."/>
        </authorList>
    </citation>
    <scope>NUCLEOTIDE SEQUENCE [LARGE SCALE GENOMIC DNA]</scope>
    <source>
        <strain evidence="2 3">WL0086</strain>
    </source>
</reference>
<proteinExistence type="predicted"/>
<feature type="transmembrane region" description="Helical" evidence="1">
    <location>
        <begin position="186"/>
        <end position="205"/>
    </location>
</feature>
<dbReference type="Proteomes" id="UP000738431">
    <property type="component" value="Chromosome"/>
</dbReference>
<evidence type="ECO:0000313" key="3">
    <source>
        <dbReference type="Proteomes" id="UP000738431"/>
    </source>
</evidence>
<accession>A0ABZ1CCR9</accession>
<feature type="transmembrane region" description="Helical" evidence="1">
    <location>
        <begin position="94"/>
        <end position="112"/>
    </location>
</feature>
<protein>
    <submittedName>
        <fullName evidence="2">DUF2306 domain-containing protein</fullName>
    </submittedName>
</protein>
<sequence length="212" mass="22700">MSSSAPPRTGRYWVSRGFLTLSALGVAGYALAIYARIAWTGDPSGHDVDLSSIVTAPRVVALHALTGAVALLSGLLQILLGIRFTLSSWHRRVGQVYVGAVLVSGLSGLAIAPLAEGGGMGKSGFALLDLCWLGITAHGWIAARRSRFGEHHRAMARSFALTCAAITLRLQLGLVFALGLPFASSYGWIAWLCWVPNLLVVEYWIRRRSTPS</sequence>
<feature type="transmembrane region" description="Helical" evidence="1">
    <location>
        <begin position="18"/>
        <end position="39"/>
    </location>
</feature>
<gene>
    <name evidence="2" type="ORF">K1X11_008630</name>
</gene>
<keyword evidence="3" id="KW-1185">Reference proteome</keyword>
<feature type="transmembrane region" description="Helical" evidence="1">
    <location>
        <begin position="59"/>
        <end position="82"/>
    </location>
</feature>
<keyword evidence="1" id="KW-1133">Transmembrane helix</keyword>
<evidence type="ECO:0000313" key="2">
    <source>
        <dbReference type="EMBL" id="WRQ89473.1"/>
    </source>
</evidence>
<dbReference type="EMBL" id="CP139781">
    <property type="protein sequence ID" value="WRQ89473.1"/>
    <property type="molecule type" value="Genomic_DNA"/>
</dbReference>
<feature type="transmembrane region" description="Helical" evidence="1">
    <location>
        <begin position="155"/>
        <end position="180"/>
    </location>
</feature>
<feature type="transmembrane region" description="Helical" evidence="1">
    <location>
        <begin position="124"/>
        <end position="143"/>
    </location>
</feature>
<dbReference type="RefSeq" id="WP_221029839.1">
    <property type="nucleotide sequence ID" value="NZ_CP139781.1"/>
</dbReference>